<evidence type="ECO:0000256" key="2">
    <source>
        <dbReference type="ARBA" id="ARBA00022603"/>
    </source>
</evidence>
<dbReference type="InterPro" id="IPR004026">
    <property type="entry name" value="Ada_DNA_repair_Zn-bd"/>
</dbReference>
<protein>
    <submittedName>
        <fullName evidence="8">AlkA N-terminal domain-containing protein</fullName>
    </submittedName>
</protein>
<dbReference type="SUPFAM" id="SSF46689">
    <property type="entry name" value="Homeodomain-like"/>
    <property type="match status" value="1"/>
</dbReference>
<dbReference type="PANTHER" id="PTHR46796:SF6">
    <property type="entry name" value="ARAC SUBFAMILY"/>
    <property type="match status" value="1"/>
</dbReference>
<sequence length="457" mass="48856">MRSRLATSAAMRWRPSAAVACSPSDARQPGHAAHGTLGGVMGEDAVYAAMESRDPRFDGWVFVAVTTTRIYCRPSCPAAMPRREHLRLFPTAASAQVNGFRACKRCLPDAAPGSPEWNLRADLVGRAMRLIEDGVVDREGVAGLAARLGYSPRQVHRQLVAEVGASPQALARAQRAQTARVLLESTGLPVGDVVFASGFGSVRQFNDTIRQLYGTTPTALRARAGSSTPGVIALRLPYRPPMDVAFMLAALGAEAVPGMSAYVDGVYRRSLVLPYGTGVVTLSDAPAHVACELRLDDLRDLQAAVGRCRRLLDLDADQQAIDHRLGPLAAAAPGRRVPGTVDAAELLARELLGPERLAELVARYGKPLAAPAGGVTRTFPRAEVLAELGIETDPEQAAGLPERAAAVIRMRALRDPDVVLPGVSGADRWRPWRSYAMQHLEGAQVVEALDEVRVQAL</sequence>
<dbReference type="InterPro" id="IPR035451">
    <property type="entry name" value="Ada-like_dom_sf"/>
</dbReference>
<gene>
    <name evidence="8" type="ORF">ACFFR3_48280</name>
</gene>
<dbReference type="InterPro" id="IPR018060">
    <property type="entry name" value="HTH_AraC"/>
</dbReference>
<dbReference type="Gene3D" id="3.40.10.10">
    <property type="entry name" value="DNA Methylphosphotriester Repair Domain"/>
    <property type="match status" value="1"/>
</dbReference>
<dbReference type="Pfam" id="PF12833">
    <property type="entry name" value="HTH_18"/>
    <property type="match status" value="1"/>
</dbReference>
<evidence type="ECO:0000256" key="5">
    <source>
        <dbReference type="ARBA" id="ARBA00023159"/>
    </source>
</evidence>
<dbReference type="Gene3D" id="1.10.10.60">
    <property type="entry name" value="Homeodomain-like"/>
    <property type="match status" value="1"/>
</dbReference>
<dbReference type="SUPFAM" id="SSF57884">
    <property type="entry name" value="Ada DNA repair protein, N-terminal domain (N-Ada 10)"/>
    <property type="match status" value="1"/>
</dbReference>
<keyword evidence="9" id="KW-1185">Reference proteome</keyword>
<dbReference type="Proteomes" id="UP001589568">
    <property type="component" value="Unassembled WGS sequence"/>
</dbReference>
<dbReference type="Pfam" id="PF02805">
    <property type="entry name" value="Ada_Zn_binding"/>
    <property type="match status" value="1"/>
</dbReference>
<name>A0ABV5P442_9ACTN</name>
<keyword evidence="4" id="KW-0238">DNA-binding</keyword>
<accession>A0ABV5P442</accession>
<evidence type="ECO:0000256" key="1">
    <source>
        <dbReference type="ARBA" id="ARBA00001947"/>
    </source>
</evidence>
<dbReference type="PROSITE" id="PS01124">
    <property type="entry name" value="HTH_ARAC_FAMILY_2"/>
    <property type="match status" value="1"/>
</dbReference>
<dbReference type="SMART" id="SM01009">
    <property type="entry name" value="AlkA_N"/>
    <property type="match status" value="1"/>
</dbReference>
<dbReference type="SMART" id="SM00342">
    <property type="entry name" value="HTH_ARAC"/>
    <property type="match status" value="1"/>
</dbReference>
<proteinExistence type="predicted"/>
<comment type="cofactor">
    <cofactor evidence="1">
        <name>Zn(2+)</name>
        <dbReference type="ChEBI" id="CHEBI:29105"/>
    </cofactor>
</comment>
<comment type="caution">
    <text evidence="8">The sequence shown here is derived from an EMBL/GenBank/DDBJ whole genome shotgun (WGS) entry which is preliminary data.</text>
</comment>
<dbReference type="InterPro" id="IPR010316">
    <property type="entry name" value="AlkA_N"/>
</dbReference>
<dbReference type="Pfam" id="PF06029">
    <property type="entry name" value="AlkA_N"/>
    <property type="match status" value="1"/>
</dbReference>
<dbReference type="SUPFAM" id="SSF55945">
    <property type="entry name" value="TATA-box binding protein-like"/>
    <property type="match status" value="1"/>
</dbReference>
<dbReference type="EMBL" id="JBHMCF010000061">
    <property type="protein sequence ID" value="MFB9477343.1"/>
    <property type="molecule type" value="Genomic_DNA"/>
</dbReference>
<keyword evidence="3" id="KW-0805">Transcription regulation</keyword>
<dbReference type="SUPFAM" id="SSF48150">
    <property type="entry name" value="DNA-glycosylase"/>
    <property type="match status" value="1"/>
</dbReference>
<dbReference type="InterPro" id="IPR037046">
    <property type="entry name" value="AlkA_N_sf"/>
</dbReference>
<dbReference type="PANTHER" id="PTHR46796">
    <property type="entry name" value="HTH-TYPE TRANSCRIPTIONAL ACTIVATOR RHAS-RELATED"/>
    <property type="match status" value="1"/>
</dbReference>
<dbReference type="RefSeq" id="WP_379485381.1">
    <property type="nucleotide sequence ID" value="NZ_JBHMCF010000061.1"/>
</dbReference>
<keyword evidence="2" id="KW-0808">Transferase</keyword>
<feature type="domain" description="HTH araC/xylS-type" evidence="7">
    <location>
        <begin position="125"/>
        <end position="223"/>
    </location>
</feature>
<evidence type="ECO:0000259" key="7">
    <source>
        <dbReference type="PROSITE" id="PS01124"/>
    </source>
</evidence>
<evidence type="ECO:0000313" key="8">
    <source>
        <dbReference type="EMBL" id="MFB9477343.1"/>
    </source>
</evidence>
<evidence type="ECO:0000256" key="3">
    <source>
        <dbReference type="ARBA" id="ARBA00023015"/>
    </source>
</evidence>
<keyword evidence="6" id="KW-0804">Transcription</keyword>
<dbReference type="InterPro" id="IPR011257">
    <property type="entry name" value="DNA_glycosylase"/>
</dbReference>
<evidence type="ECO:0000256" key="6">
    <source>
        <dbReference type="ARBA" id="ARBA00023163"/>
    </source>
</evidence>
<keyword evidence="2" id="KW-0489">Methyltransferase</keyword>
<dbReference type="InterPro" id="IPR050204">
    <property type="entry name" value="AraC_XylS_family_regulators"/>
</dbReference>
<reference evidence="8 9" key="1">
    <citation type="submission" date="2024-09" db="EMBL/GenBank/DDBJ databases">
        <authorList>
            <person name="Sun Q."/>
            <person name="Mori K."/>
        </authorList>
    </citation>
    <scope>NUCLEOTIDE SEQUENCE [LARGE SCALE GENOMIC DNA]</scope>
    <source>
        <strain evidence="8 9">JCM 3324</strain>
    </source>
</reference>
<organism evidence="8 9">
    <name type="scientific">Nonomuraea salmonea</name>
    <dbReference type="NCBI Taxonomy" id="46181"/>
    <lineage>
        <taxon>Bacteria</taxon>
        <taxon>Bacillati</taxon>
        <taxon>Actinomycetota</taxon>
        <taxon>Actinomycetes</taxon>
        <taxon>Streptosporangiales</taxon>
        <taxon>Streptosporangiaceae</taxon>
        <taxon>Nonomuraea</taxon>
    </lineage>
</organism>
<evidence type="ECO:0000256" key="4">
    <source>
        <dbReference type="ARBA" id="ARBA00023125"/>
    </source>
</evidence>
<dbReference type="Gene3D" id="3.30.310.20">
    <property type="entry name" value="DNA-3-methyladenine glycosylase AlkA, N-terminal domain"/>
    <property type="match status" value="1"/>
</dbReference>
<evidence type="ECO:0000313" key="9">
    <source>
        <dbReference type="Proteomes" id="UP001589568"/>
    </source>
</evidence>
<keyword evidence="5" id="KW-0010">Activator</keyword>
<dbReference type="InterPro" id="IPR009057">
    <property type="entry name" value="Homeodomain-like_sf"/>
</dbReference>